<dbReference type="Proteomes" id="UP000193061">
    <property type="component" value="Unassembled WGS sequence"/>
</dbReference>
<dbReference type="Gene3D" id="1.10.3210.10">
    <property type="entry name" value="Hypothetical protein af1432"/>
    <property type="match status" value="1"/>
</dbReference>
<sequence length="172" mass="19356">MLETPEDALNLLRQLDAPHRLIRHLELVGEVGSEITSKLDKLGVRYNKCFVLLGIALHDAGKIMHPEELDQSGNKHEAAGEILLQQNGIGKDLARCCRSHSQYDRIEASFEELLIALSDKLWKGKRVSELELQVIDEIAARLSVDRWELFGDLDSLFEEIAANGDTRLSRSL</sequence>
<dbReference type="AlphaFoldDB" id="A0A1X6Y5S4"/>
<dbReference type="RefSeq" id="WP_085803644.1">
    <property type="nucleotide sequence ID" value="NZ_FWFX01000001.1"/>
</dbReference>
<reference evidence="2 3" key="1">
    <citation type="submission" date="2017-03" db="EMBL/GenBank/DDBJ databases">
        <authorList>
            <person name="Afonso C.L."/>
            <person name="Miller P.J."/>
            <person name="Scott M.A."/>
            <person name="Spackman E."/>
            <person name="Goraichik I."/>
            <person name="Dimitrov K.M."/>
            <person name="Suarez D.L."/>
            <person name="Swayne D.E."/>
        </authorList>
    </citation>
    <scope>NUCLEOTIDE SEQUENCE [LARGE SCALE GENOMIC DNA]</scope>
    <source>
        <strain evidence="2 3">CECT 7450</strain>
    </source>
</reference>
<evidence type="ECO:0000313" key="3">
    <source>
        <dbReference type="Proteomes" id="UP000193061"/>
    </source>
</evidence>
<feature type="domain" description="HD" evidence="1">
    <location>
        <begin position="22"/>
        <end position="121"/>
    </location>
</feature>
<evidence type="ECO:0000313" key="2">
    <source>
        <dbReference type="EMBL" id="SLN11223.1"/>
    </source>
</evidence>
<keyword evidence="3" id="KW-1185">Reference proteome</keyword>
<protein>
    <recommendedName>
        <fullName evidence="1">HD domain-containing protein</fullName>
    </recommendedName>
</protein>
<gene>
    <name evidence="2" type="ORF">ROA7450_00074</name>
</gene>
<organism evidence="2 3">
    <name type="scientific">Roseovarius albus</name>
    <dbReference type="NCBI Taxonomy" id="1247867"/>
    <lineage>
        <taxon>Bacteria</taxon>
        <taxon>Pseudomonadati</taxon>
        <taxon>Pseudomonadota</taxon>
        <taxon>Alphaproteobacteria</taxon>
        <taxon>Rhodobacterales</taxon>
        <taxon>Roseobacteraceae</taxon>
        <taxon>Roseovarius</taxon>
    </lineage>
</organism>
<dbReference type="SUPFAM" id="SSF109604">
    <property type="entry name" value="HD-domain/PDEase-like"/>
    <property type="match status" value="1"/>
</dbReference>
<dbReference type="InterPro" id="IPR006674">
    <property type="entry name" value="HD_domain"/>
</dbReference>
<proteinExistence type="predicted"/>
<evidence type="ECO:0000259" key="1">
    <source>
        <dbReference type="Pfam" id="PF01966"/>
    </source>
</evidence>
<name>A0A1X6Y5S4_9RHOB</name>
<dbReference type="EMBL" id="FWFX01000001">
    <property type="protein sequence ID" value="SLN11223.1"/>
    <property type="molecule type" value="Genomic_DNA"/>
</dbReference>
<dbReference type="OrthoDB" id="338520at2"/>
<dbReference type="Pfam" id="PF01966">
    <property type="entry name" value="HD"/>
    <property type="match status" value="1"/>
</dbReference>
<accession>A0A1X6Y5S4</accession>